<comment type="caution">
    <text evidence="9">The sequence shown here is derived from an EMBL/GenBank/DDBJ whole genome shotgun (WGS) entry which is preliminary data.</text>
</comment>
<accession>A0ABW7TVC2</accession>
<evidence type="ECO:0000313" key="10">
    <source>
        <dbReference type="Proteomes" id="UP001611263"/>
    </source>
</evidence>
<keyword evidence="2" id="KW-0813">Transport</keyword>
<evidence type="ECO:0000256" key="5">
    <source>
        <dbReference type="ARBA" id="ARBA00023136"/>
    </source>
</evidence>
<dbReference type="InterPro" id="IPR036259">
    <property type="entry name" value="MFS_trans_sf"/>
</dbReference>
<dbReference type="SUPFAM" id="SSF103473">
    <property type="entry name" value="MFS general substrate transporter"/>
    <property type="match status" value="1"/>
</dbReference>
<evidence type="ECO:0000256" key="1">
    <source>
        <dbReference type="ARBA" id="ARBA00004651"/>
    </source>
</evidence>
<dbReference type="InterPro" id="IPR020846">
    <property type="entry name" value="MFS_dom"/>
</dbReference>
<feature type="transmembrane region" description="Helical" evidence="7">
    <location>
        <begin position="53"/>
        <end position="71"/>
    </location>
</feature>
<keyword evidence="5 7" id="KW-0472">Membrane</keyword>
<gene>
    <name evidence="9" type="ORF">ACH4WX_25805</name>
</gene>
<reference evidence="9 10" key="1">
    <citation type="submission" date="2024-10" db="EMBL/GenBank/DDBJ databases">
        <title>The Natural Products Discovery Center: Release of the First 8490 Sequenced Strains for Exploring Actinobacteria Biosynthetic Diversity.</title>
        <authorList>
            <person name="Kalkreuter E."/>
            <person name="Kautsar S.A."/>
            <person name="Yang D."/>
            <person name="Bader C.D."/>
            <person name="Teijaro C.N."/>
            <person name="Fluegel L."/>
            <person name="Davis C.M."/>
            <person name="Simpson J.R."/>
            <person name="Lauterbach L."/>
            <person name="Steele A.D."/>
            <person name="Gui C."/>
            <person name="Meng S."/>
            <person name="Li G."/>
            <person name="Viehrig K."/>
            <person name="Ye F."/>
            <person name="Su P."/>
            <person name="Kiefer A.F."/>
            <person name="Nichols A."/>
            <person name="Cepeda A.J."/>
            <person name="Yan W."/>
            <person name="Fan B."/>
            <person name="Jiang Y."/>
            <person name="Adhikari A."/>
            <person name="Zheng C.-J."/>
            <person name="Schuster L."/>
            <person name="Cowan T.M."/>
            <person name="Smanski M.J."/>
            <person name="Chevrette M.G."/>
            <person name="De Carvalho L.P.S."/>
            <person name="Shen B."/>
        </authorList>
    </citation>
    <scope>NUCLEOTIDE SEQUENCE [LARGE SCALE GENOMIC DNA]</scope>
    <source>
        <strain evidence="9 10">NPDC020568</strain>
    </source>
</reference>
<feature type="domain" description="Major facilitator superfamily (MFS) profile" evidence="8">
    <location>
        <begin position="19"/>
        <end position="473"/>
    </location>
</feature>
<proteinExistence type="predicted"/>
<keyword evidence="3 7" id="KW-0812">Transmembrane</keyword>
<protein>
    <submittedName>
        <fullName evidence="9">MFS transporter</fullName>
    </submittedName>
</protein>
<dbReference type="PANTHER" id="PTHR42718">
    <property type="entry name" value="MAJOR FACILITATOR SUPERFAMILY MULTIDRUG TRANSPORTER MFSC"/>
    <property type="match status" value="1"/>
</dbReference>
<feature type="transmembrane region" description="Helical" evidence="7">
    <location>
        <begin position="366"/>
        <end position="384"/>
    </location>
</feature>
<evidence type="ECO:0000259" key="8">
    <source>
        <dbReference type="PROSITE" id="PS50850"/>
    </source>
</evidence>
<dbReference type="PANTHER" id="PTHR42718:SF9">
    <property type="entry name" value="MAJOR FACILITATOR SUPERFAMILY MULTIDRUG TRANSPORTER MFSC"/>
    <property type="match status" value="1"/>
</dbReference>
<sequence length="494" mass="50915">MHEIPPPTAGASKRRLFAILAVIILFSEIATFEILMVYPAVPHIAEEFETLDVAWVISIVTLAGATLMPLIGKLADKAGKKRVIMALTVVFVLGCLISAMAPTFVLMLVGRAAQGALVGIVALSYSLVRDIMPRDFVPIALGVVATGIGMSAVAGPFIAGWLIDGFGFRSVFWFLAIYVAALIPLYAAVVPESPVRADRPVDYVGTALLGPGVAVLLIGVSKGSAWGWSSTTTLGLLVSGVLMLVLFVARQRTATHPLIDFTILFGRRFGPTVLAVACVGYMMNAHALMMPTLLQTPAGIPGISYGAGLTATTYALWTCALGLCAMLAGPLGGYCARKFGPRQVLLASGALFVLVMFLGAGMPTSLMQVVLISALAGVAVGFLHSSNANLVQEALPSEQSGVGSTIAGVGMQLTSAISVTVTGAVMAGQLGDPGSGGRSVMYADSAFGYGFGSAALVGAVGIAIALSMKHGRSPATGGLRTPEETAVVHHGERV</sequence>
<feature type="transmembrane region" description="Helical" evidence="7">
    <location>
        <begin position="83"/>
        <end position="102"/>
    </location>
</feature>
<feature type="transmembrane region" description="Helical" evidence="7">
    <location>
        <begin position="314"/>
        <end position="336"/>
    </location>
</feature>
<keyword evidence="4 7" id="KW-1133">Transmembrane helix</keyword>
<evidence type="ECO:0000256" key="2">
    <source>
        <dbReference type="ARBA" id="ARBA00022448"/>
    </source>
</evidence>
<dbReference type="EMBL" id="JBIRUQ010000007">
    <property type="protein sequence ID" value="MFI1464152.1"/>
    <property type="molecule type" value="Genomic_DNA"/>
</dbReference>
<name>A0ABW7TVC2_9NOCA</name>
<feature type="region of interest" description="Disordered" evidence="6">
    <location>
        <begin position="473"/>
        <end position="494"/>
    </location>
</feature>
<feature type="transmembrane region" description="Helical" evidence="7">
    <location>
        <begin position="201"/>
        <end position="220"/>
    </location>
</feature>
<dbReference type="Gene3D" id="1.20.1250.20">
    <property type="entry name" value="MFS general substrate transporter like domains"/>
    <property type="match status" value="1"/>
</dbReference>
<feature type="transmembrane region" description="Helical" evidence="7">
    <location>
        <begin position="405"/>
        <end position="426"/>
    </location>
</feature>
<evidence type="ECO:0000256" key="6">
    <source>
        <dbReference type="SAM" id="MobiDB-lite"/>
    </source>
</evidence>
<dbReference type="Pfam" id="PF07690">
    <property type="entry name" value="MFS_1"/>
    <property type="match status" value="1"/>
</dbReference>
<dbReference type="Gene3D" id="1.20.1720.10">
    <property type="entry name" value="Multidrug resistance protein D"/>
    <property type="match status" value="1"/>
</dbReference>
<feature type="transmembrane region" description="Helical" evidence="7">
    <location>
        <begin position="446"/>
        <end position="466"/>
    </location>
</feature>
<dbReference type="PROSITE" id="PS50850">
    <property type="entry name" value="MFS"/>
    <property type="match status" value="1"/>
</dbReference>
<feature type="transmembrane region" description="Helical" evidence="7">
    <location>
        <begin position="269"/>
        <end position="294"/>
    </location>
</feature>
<evidence type="ECO:0000256" key="3">
    <source>
        <dbReference type="ARBA" id="ARBA00022692"/>
    </source>
</evidence>
<keyword evidence="10" id="KW-1185">Reference proteome</keyword>
<feature type="transmembrane region" description="Helical" evidence="7">
    <location>
        <begin position="343"/>
        <end position="360"/>
    </location>
</feature>
<feature type="transmembrane region" description="Helical" evidence="7">
    <location>
        <begin position="171"/>
        <end position="189"/>
    </location>
</feature>
<feature type="transmembrane region" description="Helical" evidence="7">
    <location>
        <begin position="139"/>
        <end position="159"/>
    </location>
</feature>
<organism evidence="9 10">
    <name type="scientific">Nocardia carnea</name>
    <dbReference type="NCBI Taxonomy" id="37328"/>
    <lineage>
        <taxon>Bacteria</taxon>
        <taxon>Bacillati</taxon>
        <taxon>Actinomycetota</taxon>
        <taxon>Actinomycetes</taxon>
        <taxon>Mycobacteriales</taxon>
        <taxon>Nocardiaceae</taxon>
        <taxon>Nocardia</taxon>
    </lineage>
</organism>
<evidence type="ECO:0000256" key="7">
    <source>
        <dbReference type="SAM" id="Phobius"/>
    </source>
</evidence>
<feature type="transmembrane region" description="Helical" evidence="7">
    <location>
        <begin position="226"/>
        <end position="249"/>
    </location>
</feature>
<feature type="transmembrane region" description="Helical" evidence="7">
    <location>
        <begin position="16"/>
        <end position="41"/>
    </location>
</feature>
<dbReference type="InterPro" id="IPR011701">
    <property type="entry name" value="MFS"/>
</dbReference>
<dbReference type="Proteomes" id="UP001611263">
    <property type="component" value="Unassembled WGS sequence"/>
</dbReference>
<evidence type="ECO:0000313" key="9">
    <source>
        <dbReference type="EMBL" id="MFI1464152.1"/>
    </source>
</evidence>
<feature type="transmembrane region" description="Helical" evidence="7">
    <location>
        <begin position="108"/>
        <end position="127"/>
    </location>
</feature>
<dbReference type="GeneID" id="93508587"/>
<dbReference type="RefSeq" id="WP_231508676.1">
    <property type="nucleotide sequence ID" value="NZ_JBIRUQ010000007.1"/>
</dbReference>
<comment type="subcellular location">
    <subcellularLocation>
        <location evidence="1">Cell membrane</location>
        <topology evidence="1">Multi-pass membrane protein</topology>
    </subcellularLocation>
</comment>
<evidence type="ECO:0000256" key="4">
    <source>
        <dbReference type="ARBA" id="ARBA00022989"/>
    </source>
</evidence>
<feature type="compositionally biased region" description="Basic and acidic residues" evidence="6">
    <location>
        <begin position="481"/>
        <end position="494"/>
    </location>
</feature>